<evidence type="ECO:0000313" key="4">
    <source>
        <dbReference type="Proteomes" id="UP001642409"/>
    </source>
</evidence>
<dbReference type="AlphaFoldDB" id="A0AA86RIP7"/>
<evidence type="ECO:0000313" key="2">
    <source>
        <dbReference type="EMBL" id="CAI9973067.1"/>
    </source>
</evidence>
<proteinExistence type="predicted"/>
<name>A0AA86RIP7_9EUKA</name>
<evidence type="ECO:0000313" key="3">
    <source>
        <dbReference type="EMBL" id="CAL6022555.1"/>
    </source>
</evidence>
<dbReference type="EMBL" id="CAXDID020000091">
    <property type="protein sequence ID" value="CAL6022555.1"/>
    <property type="molecule type" value="Genomic_DNA"/>
</dbReference>
<feature type="transmembrane region" description="Helical" evidence="1">
    <location>
        <begin position="79"/>
        <end position="95"/>
    </location>
</feature>
<keyword evidence="1" id="KW-0812">Transmembrane</keyword>
<reference evidence="3 4" key="2">
    <citation type="submission" date="2024-07" db="EMBL/GenBank/DDBJ databases">
        <authorList>
            <person name="Akdeniz Z."/>
        </authorList>
    </citation>
    <scope>NUCLEOTIDE SEQUENCE [LARGE SCALE GENOMIC DNA]</scope>
</reference>
<evidence type="ECO:0000256" key="1">
    <source>
        <dbReference type="SAM" id="Phobius"/>
    </source>
</evidence>
<dbReference type="Proteomes" id="UP001642409">
    <property type="component" value="Unassembled WGS sequence"/>
</dbReference>
<keyword evidence="1" id="KW-0472">Membrane</keyword>
<comment type="caution">
    <text evidence="2">The sequence shown here is derived from an EMBL/GenBank/DDBJ whole genome shotgun (WGS) entry which is preliminary data.</text>
</comment>
<keyword evidence="4" id="KW-1185">Reference proteome</keyword>
<sequence>MKWNDLSNDIIFSTVIAISNCDNSENMNAIFHSDSINNNLIQQLSKVSNHQNQTEIKIDIFNKKLQEVSFYMMKSMKTYLFPCFAPITIVFQLFLRNSRIRNQ</sequence>
<accession>A0AA86RIP7</accession>
<keyword evidence="1" id="KW-1133">Transmembrane helix</keyword>
<reference evidence="2" key="1">
    <citation type="submission" date="2023-06" db="EMBL/GenBank/DDBJ databases">
        <authorList>
            <person name="Kurt Z."/>
        </authorList>
    </citation>
    <scope>NUCLEOTIDE SEQUENCE</scope>
</reference>
<protein>
    <submittedName>
        <fullName evidence="3">Hypothetical_protein</fullName>
    </submittedName>
</protein>
<gene>
    <name evidence="3" type="ORF">HINF_LOCUS28705</name>
    <name evidence="2" type="ORF">HINF_LOCUS60712</name>
</gene>
<organism evidence="2">
    <name type="scientific">Hexamita inflata</name>
    <dbReference type="NCBI Taxonomy" id="28002"/>
    <lineage>
        <taxon>Eukaryota</taxon>
        <taxon>Metamonada</taxon>
        <taxon>Diplomonadida</taxon>
        <taxon>Hexamitidae</taxon>
        <taxon>Hexamitinae</taxon>
        <taxon>Hexamita</taxon>
    </lineage>
</organism>
<dbReference type="EMBL" id="CATOUU010001118">
    <property type="protein sequence ID" value="CAI9973067.1"/>
    <property type="molecule type" value="Genomic_DNA"/>
</dbReference>